<feature type="compositionally biased region" description="Basic and acidic residues" evidence="3">
    <location>
        <begin position="269"/>
        <end position="282"/>
    </location>
</feature>
<name>A0A9P7B5P8_RHOMI</name>
<dbReference type="PANTHER" id="PTHR11875">
    <property type="entry name" value="TESTIS-SPECIFIC Y-ENCODED PROTEIN"/>
    <property type="match status" value="1"/>
</dbReference>
<sequence length="290" mass="32760">MSDQAEMPTRLDILKQAFGEHAQAFNDNLDDAAKAHYEACKSLPYSRCRCSSLKQHKFKLAQQAPVFRKRAELAAKIPHFWSTSLNNCRATATFIDPVDEEALKALKEVEITHADDVREYEIKFTFGKNPYFKESTLTKKLTLTPPASLEPKPETPSPYDLEAPVYLGPKTPITWTSPDHDLTKKAPRANVEDKEEFDEFDGTGSFFNFFTDEGEDPTGMGEILLEWFGHATEYAAGLTALLGDDSDDGGVEFDFDEFDDEDDSDDDADPKKEIDLDAEDSKRPKKKQRR</sequence>
<evidence type="ECO:0000313" key="5">
    <source>
        <dbReference type="Proteomes" id="UP000777482"/>
    </source>
</evidence>
<comment type="similarity">
    <text evidence="1 2">Belongs to the nucleosome assembly protein (NAP) family.</text>
</comment>
<evidence type="ECO:0000256" key="2">
    <source>
        <dbReference type="RuleBase" id="RU003876"/>
    </source>
</evidence>
<accession>A0A9P7B5P8</accession>
<dbReference type="Gene3D" id="3.30.1120.90">
    <property type="entry name" value="Nucleosome assembly protein"/>
    <property type="match status" value="1"/>
</dbReference>
<gene>
    <name evidence="4" type="ORF">C6P46_004147</name>
</gene>
<reference evidence="4 5" key="1">
    <citation type="submission" date="2020-11" db="EMBL/GenBank/DDBJ databases">
        <title>Kefir isolates.</title>
        <authorList>
            <person name="Marcisauskas S."/>
            <person name="Kim Y."/>
            <person name="Blasche S."/>
        </authorList>
    </citation>
    <scope>NUCLEOTIDE SEQUENCE [LARGE SCALE GENOMIC DNA]</scope>
    <source>
        <strain evidence="4 5">KR</strain>
    </source>
</reference>
<dbReference type="InterPro" id="IPR037231">
    <property type="entry name" value="NAP-like_sf"/>
</dbReference>
<organism evidence="4 5">
    <name type="scientific">Rhodotorula mucilaginosa</name>
    <name type="common">Yeast</name>
    <name type="synonym">Rhodotorula rubra</name>
    <dbReference type="NCBI Taxonomy" id="5537"/>
    <lineage>
        <taxon>Eukaryota</taxon>
        <taxon>Fungi</taxon>
        <taxon>Dikarya</taxon>
        <taxon>Basidiomycota</taxon>
        <taxon>Pucciniomycotina</taxon>
        <taxon>Microbotryomycetes</taxon>
        <taxon>Sporidiobolales</taxon>
        <taxon>Sporidiobolaceae</taxon>
        <taxon>Rhodotorula</taxon>
    </lineage>
</organism>
<protein>
    <submittedName>
        <fullName evidence="4">Uncharacterized protein</fullName>
    </submittedName>
</protein>
<proteinExistence type="inferred from homology"/>
<evidence type="ECO:0000256" key="3">
    <source>
        <dbReference type="SAM" id="MobiDB-lite"/>
    </source>
</evidence>
<dbReference type="AlphaFoldDB" id="A0A9P7B5P8"/>
<dbReference type="InterPro" id="IPR002164">
    <property type="entry name" value="NAP_family"/>
</dbReference>
<keyword evidence="5" id="KW-1185">Reference proteome</keyword>
<dbReference type="OrthoDB" id="19419at2759"/>
<comment type="caution">
    <text evidence="4">The sequence shown here is derived from an EMBL/GenBank/DDBJ whole genome shotgun (WGS) entry which is preliminary data.</text>
</comment>
<feature type="region of interest" description="Disordered" evidence="3">
    <location>
        <begin position="243"/>
        <end position="290"/>
    </location>
</feature>
<dbReference type="Pfam" id="PF00956">
    <property type="entry name" value="NAP"/>
    <property type="match status" value="1"/>
</dbReference>
<evidence type="ECO:0000313" key="4">
    <source>
        <dbReference type="EMBL" id="KAG0661040.1"/>
    </source>
</evidence>
<dbReference type="GO" id="GO:0006334">
    <property type="term" value="P:nucleosome assembly"/>
    <property type="evidence" value="ECO:0007669"/>
    <property type="project" value="InterPro"/>
</dbReference>
<evidence type="ECO:0000256" key="1">
    <source>
        <dbReference type="ARBA" id="ARBA00009947"/>
    </source>
</evidence>
<dbReference type="Proteomes" id="UP000777482">
    <property type="component" value="Unassembled WGS sequence"/>
</dbReference>
<dbReference type="SUPFAM" id="SSF143113">
    <property type="entry name" value="NAP-like"/>
    <property type="match status" value="1"/>
</dbReference>
<dbReference type="EMBL" id="PUHQ01000038">
    <property type="protein sequence ID" value="KAG0661040.1"/>
    <property type="molecule type" value="Genomic_DNA"/>
</dbReference>
<feature type="compositionally biased region" description="Acidic residues" evidence="3">
    <location>
        <begin position="244"/>
        <end position="268"/>
    </location>
</feature>
<dbReference type="GO" id="GO:0005634">
    <property type="term" value="C:nucleus"/>
    <property type="evidence" value="ECO:0007669"/>
    <property type="project" value="InterPro"/>
</dbReference>